<name>A0ABN3IZU2_9ACTN</name>
<gene>
    <name evidence="1" type="ORF">GCM10010191_29820</name>
</gene>
<reference evidence="1 2" key="1">
    <citation type="journal article" date="2019" name="Int. J. Syst. Evol. Microbiol.">
        <title>The Global Catalogue of Microorganisms (GCM) 10K type strain sequencing project: providing services to taxonomists for standard genome sequencing and annotation.</title>
        <authorList>
            <consortium name="The Broad Institute Genomics Platform"/>
            <consortium name="The Broad Institute Genome Sequencing Center for Infectious Disease"/>
            <person name="Wu L."/>
            <person name="Ma J."/>
        </authorList>
    </citation>
    <scope>NUCLEOTIDE SEQUENCE [LARGE SCALE GENOMIC DNA]</scope>
    <source>
        <strain evidence="1 2">JCM 3325</strain>
    </source>
</reference>
<accession>A0ABN3IZU2</accession>
<sequence>MVEGLYEVFGRVPRPGRVEGCSHCVAPDEDRVLLGRPVRELEPEVLARYAAKALSTWGGVAEFRYFLPRLLECAAADAFVYPDPPVVFGKLAKAGWTEWDAEERGAIEVFLSEWWDRTLERFPSRPAVGTVLCSLGCTGIGVGSFLERWERLASDEAIRHLHEFVLHEVGWGPQPRLVDAYWGRDGREVVGWLTGGRAVAAVEAAFAREDREYVLRLLDEVHTTLDR</sequence>
<dbReference type="Proteomes" id="UP001501231">
    <property type="component" value="Unassembled WGS sequence"/>
</dbReference>
<evidence type="ECO:0000313" key="2">
    <source>
        <dbReference type="Proteomes" id="UP001501231"/>
    </source>
</evidence>
<dbReference type="EMBL" id="BAAARW010000011">
    <property type="protein sequence ID" value="GAA2417304.1"/>
    <property type="molecule type" value="Genomic_DNA"/>
</dbReference>
<organism evidence="1 2">
    <name type="scientific">Actinomadura vinacea</name>
    <dbReference type="NCBI Taxonomy" id="115336"/>
    <lineage>
        <taxon>Bacteria</taxon>
        <taxon>Bacillati</taxon>
        <taxon>Actinomycetota</taxon>
        <taxon>Actinomycetes</taxon>
        <taxon>Streptosporangiales</taxon>
        <taxon>Thermomonosporaceae</taxon>
        <taxon>Actinomadura</taxon>
    </lineage>
</organism>
<comment type="caution">
    <text evidence="1">The sequence shown here is derived from an EMBL/GenBank/DDBJ whole genome shotgun (WGS) entry which is preliminary data.</text>
</comment>
<protein>
    <submittedName>
        <fullName evidence="1">Uncharacterized protein</fullName>
    </submittedName>
</protein>
<evidence type="ECO:0000313" key="1">
    <source>
        <dbReference type="EMBL" id="GAA2417304.1"/>
    </source>
</evidence>
<proteinExistence type="predicted"/>
<keyword evidence="2" id="KW-1185">Reference proteome</keyword>